<dbReference type="Pfam" id="PF17244">
    <property type="entry name" value="CDC24_OB3"/>
    <property type="match status" value="1"/>
</dbReference>
<dbReference type="Proteomes" id="UP001331515">
    <property type="component" value="Unassembled WGS sequence"/>
</dbReference>
<dbReference type="InterPro" id="IPR011029">
    <property type="entry name" value="DEATH-like_dom_sf"/>
</dbReference>
<dbReference type="AlphaFoldDB" id="A0AAN8D7H4"/>
<dbReference type="SUPFAM" id="SSF47986">
    <property type="entry name" value="DEATH domain"/>
    <property type="match status" value="1"/>
</dbReference>
<reference evidence="3 4" key="1">
    <citation type="journal article" date="2023" name="Mol. Biol. Evol.">
        <title>Genomics of Secondarily Temperate Adaptation in the Only Non-Antarctic Icefish.</title>
        <authorList>
            <person name="Rivera-Colon A.G."/>
            <person name="Rayamajhi N."/>
            <person name="Minhas B.F."/>
            <person name="Madrigal G."/>
            <person name="Bilyk K.T."/>
            <person name="Yoon V."/>
            <person name="Hune M."/>
            <person name="Gregory S."/>
            <person name="Cheng C.H.C."/>
            <person name="Catchen J.M."/>
        </authorList>
    </citation>
    <scope>NUCLEOTIDE SEQUENCE [LARGE SCALE GENOMIC DNA]</scope>
    <source>
        <tissue evidence="3">White muscle</tissue>
    </source>
</reference>
<comment type="caution">
    <text evidence="3">The sequence shown here is derived from an EMBL/GenBank/DDBJ whole genome shotgun (WGS) entry which is preliminary data.</text>
</comment>
<dbReference type="Gene3D" id="2.40.50.140">
    <property type="entry name" value="Nucleic acid-binding proteins"/>
    <property type="match status" value="2"/>
</dbReference>
<dbReference type="SUPFAM" id="SSF50249">
    <property type="entry name" value="Nucleic acid-binding proteins"/>
    <property type="match status" value="1"/>
</dbReference>
<dbReference type="Gene3D" id="1.10.533.10">
    <property type="entry name" value="Death Domain, Fas"/>
    <property type="match status" value="1"/>
</dbReference>
<keyword evidence="4" id="KW-1185">Reference proteome</keyword>
<feature type="domain" description="CARD" evidence="2">
    <location>
        <begin position="1"/>
        <end position="78"/>
    </location>
</feature>
<evidence type="ECO:0000256" key="1">
    <source>
        <dbReference type="SAM" id="MobiDB-lite"/>
    </source>
</evidence>
<protein>
    <recommendedName>
        <fullName evidence="2">CARD domain-containing protein</fullName>
    </recommendedName>
</protein>
<name>A0AAN8D7H4_CHAGU</name>
<gene>
    <name evidence="3" type="ORF">CgunFtcFv8_002454</name>
</gene>
<dbReference type="GO" id="GO:0042981">
    <property type="term" value="P:regulation of apoptotic process"/>
    <property type="evidence" value="ECO:0007669"/>
    <property type="project" value="InterPro"/>
</dbReference>
<proteinExistence type="predicted"/>
<sequence length="440" mass="50168">MAAYDILRRNKTSILETLVADYSLILNKAEQNKLITRREYNNLKSINKVDAEGHVLALVDRIINKGEKNRQAFLKLLQTDADIRETFPELKNIFSPHPVQASSVDNTKKKRRRKKEPEEGTRPAADQLEGSRPVKKPKTRDSQDGKAPWEKSIFDLKASGILETEAIVGKVVKKSEQLTSTKKTVYFFLGVADETASVKLMVYGKDLHRRIQEGKSYMFKELIKDGLYVKVNASNKVSETQHVNVPEEFEREAERLLCPESPLTSIKDIKSSRPKTHVSVEGTVTQIYPVQKVKEKKTKRFKLKQEAEEISVTMWDEATKRSKDLSVGHVILLNNMTYSERASLNSSKFTKITKVQSVCIRKVTLEIRGIKKATLKETHLEVDLDTKLLTLVVASRLLAKTLDFQLKKDFKKDLLERIPLSVEAEIQGHRILNMSDPENI</sequence>
<dbReference type="InterPro" id="IPR012340">
    <property type="entry name" value="NA-bd_OB-fold"/>
</dbReference>
<dbReference type="InterPro" id="IPR001315">
    <property type="entry name" value="CARD"/>
</dbReference>
<organism evidence="3 4">
    <name type="scientific">Champsocephalus gunnari</name>
    <name type="common">Mackerel icefish</name>
    <dbReference type="NCBI Taxonomy" id="52237"/>
    <lineage>
        <taxon>Eukaryota</taxon>
        <taxon>Metazoa</taxon>
        <taxon>Chordata</taxon>
        <taxon>Craniata</taxon>
        <taxon>Vertebrata</taxon>
        <taxon>Euteleostomi</taxon>
        <taxon>Actinopterygii</taxon>
        <taxon>Neopterygii</taxon>
        <taxon>Teleostei</taxon>
        <taxon>Neoteleostei</taxon>
        <taxon>Acanthomorphata</taxon>
        <taxon>Eupercaria</taxon>
        <taxon>Perciformes</taxon>
        <taxon>Notothenioidei</taxon>
        <taxon>Channichthyidae</taxon>
        <taxon>Champsocephalus</taxon>
    </lineage>
</organism>
<dbReference type="InterPro" id="IPR035203">
    <property type="entry name" value="Cdc24_OB3"/>
</dbReference>
<evidence type="ECO:0000259" key="2">
    <source>
        <dbReference type="PROSITE" id="PS50209"/>
    </source>
</evidence>
<feature type="region of interest" description="Disordered" evidence="1">
    <location>
        <begin position="97"/>
        <end position="147"/>
    </location>
</feature>
<evidence type="ECO:0000313" key="3">
    <source>
        <dbReference type="EMBL" id="KAK5917622.1"/>
    </source>
</evidence>
<accession>A0AAN8D7H4</accession>
<dbReference type="EMBL" id="JAURVH010001525">
    <property type="protein sequence ID" value="KAK5917622.1"/>
    <property type="molecule type" value="Genomic_DNA"/>
</dbReference>
<dbReference type="PROSITE" id="PS50209">
    <property type="entry name" value="CARD"/>
    <property type="match status" value="1"/>
</dbReference>
<evidence type="ECO:0000313" key="4">
    <source>
        <dbReference type="Proteomes" id="UP001331515"/>
    </source>
</evidence>